<dbReference type="Proteomes" id="UP000284562">
    <property type="component" value="Unassembled WGS sequence"/>
</dbReference>
<feature type="transmembrane region" description="Helical" evidence="1">
    <location>
        <begin position="97"/>
        <end position="112"/>
    </location>
</feature>
<dbReference type="NCBIfam" id="NF047539">
    <property type="entry name" value="XAC2610_fam"/>
    <property type="match status" value="1"/>
</dbReference>
<evidence type="ECO:0000256" key="1">
    <source>
        <dbReference type="SAM" id="Phobius"/>
    </source>
</evidence>
<name>A0AA92V5P3_9BACT</name>
<dbReference type="AlphaFoldDB" id="A0AA92V5P3"/>
<keyword evidence="1" id="KW-0812">Transmembrane</keyword>
<reference evidence="2 3" key="1">
    <citation type="submission" date="2018-08" db="EMBL/GenBank/DDBJ databases">
        <title>A genome reference for cultivated species of the human gut microbiota.</title>
        <authorList>
            <person name="Zou Y."/>
            <person name="Xue W."/>
            <person name="Luo G."/>
        </authorList>
    </citation>
    <scope>NUCLEOTIDE SEQUENCE [LARGE SCALE GENOMIC DNA]</scope>
    <source>
        <strain evidence="2 3">AF43-2</strain>
    </source>
</reference>
<sequence length="323" mass="37628">MAFPLWAAANGFISCYASLHLHLFWRKQPESEEDLLEHRTDGTDAFETLYIGCEKFPQHDLYPIAIGGVRKLLIFAENKKKFCIFVAIKIKRSMKKIVFILLIFCSFLVVWGCNKNKTKCVPQKEATSDSSMRSNDDTLSLMIEHEVDDVDYGVIIKRGDKTIHRFGYKYPEDDNLVPNEERIDSCLLTDLNFDGIKEDVLFYLGSFGASGTEYFDACVWNPNTEHYDKIEEFKDIPNPKISDKYKCILSRVYVSSAENEYAKYVCTNGHLIKVAELRQYWKGNIYPERDRAVYEEHFIKANVWKRNLKLNQISDFWKPVVPF</sequence>
<organism evidence="2 3">
    <name type="scientific">Segatella copri</name>
    <dbReference type="NCBI Taxonomy" id="165179"/>
    <lineage>
        <taxon>Bacteria</taxon>
        <taxon>Pseudomonadati</taxon>
        <taxon>Bacteroidota</taxon>
        <taxon>Bacteroidia</taxon>
        <taxon>Bacteroidales</taxon>
        <taxon>Prevotellaceae</taxon>
        <taxon>Segatella</taxon>
    </lineage>
</organism>
<protein>
    <submittedName>
        <fullName evidence="2">Uncharacterized protein</fullName>
    </submittedName>
</protein>
<comment type="caution">
    <text evidence="2">The sequence shown here is derived from an EMBL/GenBank/DDBJ whole genome shotgun (WGS) entry which is preliminary data.</text>
</comment>
<evidence type="ECO:0000313" key="2">
    <source>
        <dbReference type="EMBL" id="RHK45351.1"/>
    </source>
</evidence>
<dbReference type="InterPro" id="IPR058087">
    <property type="entry name" value="XAC2610_dom"/>
</dbReference>
<evidence type="ECO:0000313" key="3">
    <source>
        <dbReference type="Proteomes" id="UP000284562"/>
    </source>
</evidence>
<keyword evidence="1" id="KW-1133">Transmembrane helix</keyword>
<gene>
    <name evidence="2" type="ORF">DW064_14985</name>
</gene>
<keyword evidence="1" id="KW-0472">Membrane</keyword>
<accession>A0AA92V5P3</accession>
<dbReference type="EMBL" id="QRNN01000107">
    <property type="protein sequence ID" value="RHK45351.1"/>
    <property type="molecule type" value="Genomic_DNA"/>
</dbReference>
<proteinExistence type="predicted"/>